<dbReference type="STRING" id="13370.A0A448YIX3"/>
<evidence type="ECO:0000256" key="4">
    <source>
        <dbReference type="ARBA" id="ARBA00022884"/>
    </source>
</evidence>
<dbReference type="GO" id="GO:0000176">
    <property type="term" value="C:nuclear exosome (RNase complex)"/>
    <property type="evidence" value="ECO:0007669"/>
    <property type="project" value="TreeGrafter"/>
</dbReference>
<evidence type="ECO:0000256" key="2">
    <source>
        <dbReference type="ARBA" id="ARBA00022490"/>
    </source>
</evidence>
<comment type="subcellular location">
    <subcellularLocation>
        <location evidence="1">Nucleus</location>
    </subcellularLocation>
</comment>
<sequence length="243" mass="26662">MTEQFVLPGDQIDVSTVVTGAAVTLGPNVALSKSNLEQTALSPTTAGLLNVKNAESRSPVYYVESNGRRYNPQVNDYVIGIIVGAFGEYYRVSLNSFSAPVLLNQFSFPNASKKNRPRLQTGDLIYARVESVQRNMEAELSCIDPTTGKDGGFGLLTGGFVFDVKLAFARYLLFDADAKILSELVKKCKFEIAIGVNGRIWIKTDDIKTTVACSNAIRNCQTWKKEELSAKVEDTFSVLESHD</sequence>
<dbReference type="GO" id="GO:0071034">
    <property type="term" value="P:CUT catabolic process"/>
    <property type="evidence" value="ECO:0007669"/>
    <property type="project" value="TreeGrafter"/>
</dbReference>
<dbReference type="Pfam" id="PF18311">
    <property type="entry name" value="Rrp40_N"/>
    <property type="match status" value="1"/>
</dbReference>
<dbReference type="GO" id="GO:0071051">
    <property type="term" value="P:poly(A)-dependent snoRNA 3'-end processing"/>
    <property type="evidence" value="ECO:0007669"/>
    <property type="project" value="TreeGrafter"/>
</dbReference>
<dbReference type="FunFam" id="2.40.50.140:FF:000127">
    <property type="entry name" value="Exosome complex component RRP40"/>
    <property type="match status" value="1"/>
</dbReference>
<keyword evidence="2" id="KW-0963">Cytoplasm</keyword>
<dbReference type="FunCoup" id="A0A448YIX3">
    <property type="interactions" value="811"/>
</dbReference>
<dbReference type="GO" id="GO:0071038">
    <property type="term" value="P:TRAMP-dependent tRNA surveillance pathway"/>
    <property type="evidence" value="ECO:0007669"/>
    <property type="project" value="TreeGrafter"/>
</dbReference>
<dbReference type="Proteomes" id="UP000290900">
    <property type="component" value="Unassembled WGS sequence"/>
</dbReference>
<dbReference type="InParanoid" id="A0A448YIX3"/>
<name>A0A448YIX3_BRENA</name>
<dbReference type="Pfam" id="PF15985">
    <property type="entry name" value="KH_6"/>
    <property type="match status" value="1"/>
</dbReference>
<dbReference type="InterPro" id="IPR041054">
    <property type="entry name" value="Rrp40_N_euk"/>
</dbReference>
<dbReference type="GO" id="GO:0034475">
    <property type="term" value="P:U4 snRNA 3'-end processing"/>
    <property type="evidence" value="ECO:0007669"/>
    <property type="project" value="TreeGrafter"/>
</dbReference>
<protein>
    <submittedName>
        <fullName evidence="7">DEKNAAC101709</fullName>
    </submittedName>
</protein>
<keyword evidence="3" id="KW-0271">Exosome</keyword>
<gene>
    <name evidence="7" type="ORF">BRENAR_LOCUS1518</name>
</gene>
<feature type="domain" description="Exosome complex exonuclease Rrp40 N-terminal" evidence="6">
    <location>
        <begin position="23"/>
        <end position="69"/>
    </location>
</feature>
<dbReference type="Pfam" id="PF21262">
    <property type="entry name" value="RRP40_S1"/>
    <property type="match status" value="1"/>
</dbReference>
<dbReference type="EMBL" id="CAACVR010000007">
    <property type="protein sequence ID" value="VEU20783.1"/>
    <property type="molecule type" value="Genomic_DNA"/>
</dbReference>
<dbReference type="Gene3D" id="2.40.50.100">
    <property type="match status" value="1"/>
</dbReference>
<keyword evidence="4" id="KW-0694">RNA-binding</keyword>
<evidence type="ECO:0000256" key="1">
    <source>
        <dbReference type="ARBA" id="ARBA00004123"/>
    </source>
</evidence>
<dbReference type="GO" id="GO:0000177">
    <property type="term" value="C:cytoplasmic exosome (RNase complex)"/>
    <property type="evidence" value="ECO:0007669"/>
    <property type="project" value="TreeGrafter"/>
</dbReference>
<dbReference type="GO" id="GO:0071035">
    <property type="term" value="P:nuclear polyadenylation-dependent rRNA catabolic process"/>
    <property type="evidence" value="ECO:0007669"/>
    <property type="project" value="TreeGrafter"/>
</dbReference>
<dbReference type="PANTHER" id="PTHR21321">
    <property type="entry name" value="PNAS-3 RELATED"/>
    <property type="match status" value="1"/>
</dbReference>
<dbReference type="SUPFAM" id="SSF54791">
    <property type="entry name" value="Eukaryotic type KH-domain (KH-domain type I)"/>
    <property type="match status" value="1"/>
</dbReference>
<reference evidence="7 8" key="1">
    <citation type="submission" date="2018-12" db="EMBL/GenBank/DDBJ databases">
        <authorList>
            <person name="Tiukova I."/>
            <person name="Dainat J."/>
        </authorList>
    </citation>
    <scope>NUCLEOTIDE SEQUENCE [LARGE SCALE GENOMIC DNA]</scope>
</reference>
<dbReference type="GO" id="GO:0000467">
    <property type="term" value="P:exonucleolytic trimming to generate mature 3'-end of 5.8S rRNA from tricistronic rRNA transcript (SSU-rRNA, 5.8S rRNA, LSU-rRNA)"/>
    <property type="evidence" value="ECO:0007669"/>
    <property type="project" value="TreeGrafter"/>
</dbReference>
<dbReference type="InterPro" id="IPR049469">
    <property type="entry name" value="RRP40_KH-I"/>
</dbReference>
<dbReference type="InterPro" id="IPR012340">
    <property type="entry name" value="NA-bd_OB-fold"/>
</dbReference>
<dbReference type="GO" id="GO:0003723">
    <property type="term" value="F:RNA binding"/>
    <property type="evidence" value="ECO:0007669"/>
    <property type="project" value="UniProtKB-KW"/>
</dbReference>
<dbReference type="InterPro" id="IPR036612">
    <property type="entry name" value="KH_dom_type_1_sf"/>
</dbReference>
<evidence type="ECO:0000259" key="6">
    <source>
        <dbReference type="Pfam" id="PF18311"/>
    </source>
</evidence>
<dbReference type="InterPro" id="IPR026699">
    <property type="entry name" value="Exosome_RNA_bind1/RRP40/RRP4"/>
</dbReference>
<accession>A0A448YIX3</accession>
<keyword evidence="8" id="KW-1185">Reference proteome</keyword>
<proteinExistence type="predicted"/>
<evidence type="ECO:0000256" key="3">
    <source>
        <dbReference type="ARBA" id="ARBA00022835"/>
    </source>
</evidence>
<feature type="domain" description="K Homology" evidence="5">
    <location>
        <begin position="159"/>
        <end position="206"/>
    </location>
</feature>
<dbReference type="FunFam" id="3.30.1370.10:FF:000038">
    <property type="entry name" value="exosome complex component RRP40"/>
    <property type="match status" value="1"/>
</dbReference>
<dbReference type="SUPFAM" id="SSF50249">
    <property type="entry name" value="Nucleic acid-binding proteins"/>
    <property type="match status" value="1"/>
</dbReference>
<evidence type="ECO:0000313" key="8">
    <source>
        <dbReference type="Proteomes" id="UP000290900"/>
    </source>
</evidence>
<dbReference type="InterPro" id="IPR004088">
    <property type="entry name" value="KH_dom_type_1"/>
</dbReference>
<dbReference type="PANTHER" id="PTHR21321:SF1">
    <property type="entry name" value="EXOSOME COMPLEX COMPONENT RRP40"/>
    <property type="match status" value="1"/>
</dbReference>
<dbReference type="AlphaFoldDB" id="A0A448YIX3"/>
<evidence type="ECO:0000259" key="5">
    <source>
        <dbReference type="Pfam" id="PF15985"/>
    </source>
</evidence>
<dbReference type="CDD" id="cd22526">
    <property type="entry name" value="KH-I_Rrp40"/>
    <property type="match status" value="1"/>
</dbReference>
<organism evidence="7 8">
    <name type="scientific">Brettanomyces naardenensis</name>
    <name type="common">Yeast</name>
    <dbReference type="NCBI Taxonomy" id="13370"/>
    <lineage>
        <taxon>Eukaryota</taxon>
        <taxon>Fungi</taxon>
        <taxon>Dikarya</taxon>
        <taxon>Ascomycota</taxon>
        <taxon>Saccharomycotina</taxon>
        <taxon>Pichiomycetes</taxon>
        <taxon>Pichiales</taxon>
        <taxon>Pichiaceae</taxon>
        <taxon>Brettanomyces</taxon>
    </lineage>
</organism>
<dbReference type="Gene3D" id="3.30.1370.10">
    <property type="entry name" value="K Homology domain, type 1"/>
    <property type="match status" value="1"/>
</dbReference>
<evidence type="ECO:0000313" key="7">
    <source>
        <dbReference type="EMBL" id="VEU20783.1"/>
    </source>
</evidence>
<dbReference type="OrthoDB" id="340500at2759"/>
<dbReference type="Gene3D" id="2.40.50.140">
    <property type="entry name" value="Nucleic acid-binding proteins"/>
    <property type="match status" value="1"/>
</dbReference>